<evidence type="ECO:0008006" key="3">
    <source>
        <dbReference type="Google" id="ProtNLM"/>
    </source>
</evidence>
<organism evidence="1 2">
    <name type="scientific">Hippocampus comes</name>
    <name type="common">Tiger tail seahorse</name>
    <dbReference type="NCBI Taxonomy" id="109280"/>
    <lineage>
        <taxon>Eukaryota</taxon>
        <taxon>Metazoa</taxon>
        <taxon>Chordata</taxon>
        <taxon>Craniata</taxon>
        <taxon>Vertebrata</taxon>
        <taxon>Euteleostomi</taxon>
        <taxon>Actinopterygii</taxon>
        <taxon>Neopterygii</taxon>
        <taxon>Teleostei</taxon>
        <taxon>Neoteleostei</taxon>
        <taxon>Acanthomorphata</taxon>
        <taxon>Syngnathiaria</taxon>
        <taxon>Syngnathiformes</taxon>
        <taxon>Syngnathoidei</taxon>
        <taxon>Syngnathidae</taxon>
        <taxon>Hippocampus</taxon>
    </lineage>
</organism>
<dbReference type="AlphaFoldDB" id="A0A3Q2YQR1"/>
<reference evidence="1" key="2">
    <citation type="submission" date="2025-09" db="UniProtKB">
        <authorList>
            <consortium name="Ensembl"/>
        </authorList>
    </citation>
    <scope>IDENTIFICATION</scope>
</reference>
<accession>A0A3Q2YQR1</accession>
<evidence type="ECO:0000313" key="2">
    <source>
        <dbReference type="Proteomes" id="UP000264820"/>
    </source>
</evidence>
<dbReference type="OMA" id="RICALQN"/>
<sequence length="102" mass="11653">MGRSQMEAATKLRVPNFIFMDDNAAAHRGRIIREWLLEAGVPQIQCRRGEARICALQNLNDLMASLQEEWDGMPQQTISRLVNSMRRHCQAVIDAKGHVMSY</sequence>
<dbReference type="Proteomes" id="UP000264820">
    <property type="component" value="Unplaced"/>
</dbReference>
<proteinExistence type="predicted"/>
<dbReference type="GO" id="GO:0003676">
    <property type="term" value="F:nucleic acid binding"/>
    <property type="evidence" value="ECO:0007669"/>
    <property type="project" value="InterPro"/>
</dbReference>
<dbReference type="InterPro" id="IPR036397">
    <property type="entry name" value="RNaseH_sf"/>
</dbReference>
<keyword evidence="2" id="KW-1185">Reference proteome</keyword>
<evidence type="ECO:0000313" key="1">
    <source>
        <dbReference type="Ensembl" id="ENSHCOP00000021099.1"/>
    </source>
</evidence>
<reference evidence="1" key="1">
    <citation type="submission" date="2025-08" db="UniProtKB">
        <authorList>
            <consortium name="Ensembl"/>
        </authorList>
    </citation>
    <scope>IDENTIFICATION</scope>
</reference>
<dbReference type="Gene3D" id="3.30.420.10">
    <property type="entry name" value="Ribonuclease H-like superfamily/Ribonuclease H"/>
    <property type="match status" value="1"/>
</dbReference>
<dbReference type="GeneTree" id="ENSGT00940000176882"/>
<protein>
    <recommendedName>
        <fullName evidence="3">Tc1-like transposase DDE domain-containing protein</fullName>
    </recommendedName>
</protein>
<name>A0A3Q2YQR1_HIPCM</name>
<dbReference type="Ensembl" id="ENSHCOT00000004498.1">
    <property type="protein sequence ID" value="ENSHCOP00000021099.1"/>
    <property type="gene ID" value="ENSHCOG00000007672.1"/>
</dbReference>